<feature type="coiled-coil region" evidence="16">
    <location>
        <begin position="151"/>
        <end position="178"/>
    </location>
</feature>
<feature type="domain" description="HPt" evidence="22">
    <location>
        <begin position="863"/>
        <end position="957"/>
    </location>
</feature>
<keyword evidence="7 18" id="KW-0812">Transmembrane</keyword>
<dbReference type="Pfam" id="PF05227">
    <property type="entry name" value="CHASE3"/>
    <property type="match status" value="1"/>
</dbReference>
<dbReference type="InterPro" id="IPR036641">
    <property type="entry name" value="HPT_dom_sf"/>
</dbReference>
<evidence type="ECO:0000256" key="6">
    <source>
        <dbReference type="ARBA" id="ARBA00022679"/>
    </source>
</evidence>
<feature type="modified residue" description="4-aspartylphosphate" evidence="15">
    <location>
        <position position="574"/>
    </location>
</feature>
<evidence type="ECO:0000256" key="14">
    <source>
        <dbReference type="PROSITE-ProRule" id="PRU00110"/>
    </source>
</evidence>
<evidence type="ECO:0000256" key="12">
    <source>
        <dbReference type="ARBA" id="ARBA00023012"/>
    </source>
</evidence>
<dbReference type="InterPro" id="IPR011006">
    <property type="entry name" value="CheY-like_superfamily"/>
</dbReference>
<feature type="domain" description="Response regulatory" evidence="20">
    <location>
        <begin position="658"/>
        <end position="775"/>
    </location>
</feature>
<keyword evidence="13 18" id="KW-0472">Membrane</keyword>
<evidence type="ECO:0000259" key="19">
    <source>
        <dbReference type="PROSITE" id="PS50109"/>
    </source>
</evidence>
<dbReference type="InterPro" id="IPR001789">
    <property type="entry name" value="Sig_transdc_resp-reg_receiver"/>
</dbReference>
<comment type="subcellular location">
    <subcellularLocation>
        <location evidence="2">Cell membrane</location>
        <topology evidence="2">Multi-pass membrane protein</topology>
    </subcellularLocation>
</comment>
<dbReference type="EC" id="2.7.13.3" evidence="3"/>
<dbReference type="GO" id="GO:0005886">
    <property type="term" value="C:plasma membrane"/>
    <property type="evidence" value="ECO:0007669"/>
    <property type="project" value="UniProtKB-SubCell"/>
</dbReference>
<dbReference type="PANTHER" id="PTHR45339:SF1">
    <property type="entry name" value="HYBRID SIGNAL TRANSDUCTION HISTIDINE KINASE J"/>
    <property type="match status" value="1"/>
</dbReference>
<keyword evidence="8" id="KW-0547">Nucleotide-binding</keyword>
<evidence type="ECO:0000259" key="22">
    <source>
        <dbReference type="PROSITE" id="PS50894"/>
    </source>
</evidence>
<dbReference type="GO" id="GO:0000155">
    <property type="term" value="F:phosphorelay sensor kinase activity"/>
    <property type="evidence" value="ECO:0007669"/>
    <property type="project" value="InterPro"/>
</dbReference>
<dbReference type="PROSITE" id="PS50109">
    <property type="entry name" value="HIS_KIN"/>
    <property type="match status" value="1"/>
</dbReference>
<feature type="domain" description="Response regulatory" evidence="20">
    <location>
        <begin position="524"/>
        <end position="638"/>
    </location>
</feature>
<evidence type="ECO:0000256" key="9">
    <source>
        <dbReference type="ARBA" id="ARBA00022777"/>
    </source>
</evidence>
<dbReference type="InterPro" id="IPR036890">
    <property type="entry name" value="HATPase_C_sf"/>
</dbReference>
<keyword evidence="16" id="KW-0175">Coiled coil</keyword>
<dbReference type="CDD" id="cd16922">
    <property type="entry name" value="HATPase_EvgS-ArcB-TorS-like"/>
    <property type="match status" value="1"/>
</dbReference>
<dbReference type="Pfam" id="PF02518">
    <property type="entry name" value="HATPase_c"/>
    <property type="match status" value="1"/>
</dbReference>
<dbReference type="GO" id="GO:0005524">
    <property type="term" value="F:ATP binding"/>
    <property type="evidence" value="ECO:0007669"/>
    <property type="project" value="UniProtKB-KW"/>
</dbReference>
<dbReference type="Gene3D" id="3.30.565.10">
    <property type="entry name" value="Histidine kinase-like ATPase, C-terminal domain"/>
    <property type="match status" value="1"/>
</dbReference>
<name>A0A6J4KFT6_9ACTN</name>
<evidence type="ECO:0000256" key="10">
    <source>
        <dbReference type="ARBA" id="ARBA00022840"/>
    </source>
</evidence>
<gene>
    <name evidence="23" type="ORF">AVDCRST_MAG07-129</name>
</gene>
<proteinExistence type="predicted"/>
<dbReference type="SUPFAM" id="SSF47384">
    <property type="entry name" value="Homodimeric domain of signal transducing histidine kinase"/>
    <property type="match status" value="1"/>
</dbReference>
<accession>A0A6J4KFT6</accession>
<feature type="region of interest" description="Disordered" evidence="17">
    <location>
        <begin position="789"/>
        <end position="808"/>
    </location>
</feature>
<comment type="catalytic activity">
    <reaction evidence="1">
        <text>ATP + protein L-histidine = ADP + protein N-phospho-L-histidine.</text>
        <dbReference type="EC" id="2.7.13.3"/>
    </reaction>
</comment>
<keyword evidence="5 15" id="KW-0597">Phosphoprotein</keyword>
<dbReference type="Gene3D" id="1.20.120.160">
    <property type="entry name" value="HPT domain"/>
    <property type="match status" value="1"/>
</dbReference>
<dbReference type="InterPro" id="IPR003660">
    <property type="entry name" value="HAMP_dom"/>
</dbReference>
<evidence type="ECO:0000256" key="7">
    <source>
        <dbReference type="ARBA" id="ARBA00022692"/>
    </source>
</evidence>
<dbReference type="CDD" id="cd17546">
    <property type="entry name" value="REC_hyHK_CKI1_RcsC-like"/>
    <property type="match status" value="1"/>
</dbReference>
<keyword evidence="10" id="KW-0067">ATP-binding</keyword>
<protein>
    <recommendedName>
        <fullName evidence="3">histidine kinase</fullName>
        <ecNumber evidence="3">2.7.13.3</ecNumber>
    </recommendedName>
</protein>
<dbReference type="SMART" id="SM00387">
    <property type="entry name" value="HATPase_c"/>
    <property type="match status" value="1"/>
</dbReference>
<dbReference type="InterPro" id="IPR007891">
    <property type="entry name" value="CHASE3"/>
</dbReference>
<keyword evidence="4" id="KW-1003">Cell membrane</keyword>
<dbReference type="Gene3D" id="1.10.287.130">
    <property type="match status" value="1"/>
</dbReference>
<dbReference type="SMART" id="SM00448">
    <property type="entry name" value="REC"/>
    <property type="match status" value="2"/>
</dbReference>
<dbReference type="InterPro" id="IPR004358">
    <property type="entry name" value="Sig_transdc_His_kin-like_C"/>
</dbReference>
<evidence type="ECO:0000259" key="20">
    <source>
        <dbReference type="PROSITE" id="PS50110"/>
    </source>
</evidence>
<keyword evidence="11 18" id="KW-1133">Transmembrane helix</keyword>
<evidence type="ECO:0000256" key="2">
    <source>
        <dbReference type="ARBA" id="ARBA00004651"/>
    </source>
</evidence>
<evidence type="ECO:0000259" key="21">
    <source>
        <dbReference type="PROSITE" id="PS50885"/>
    </source>
</evidence>
<reference evidence="23" key="1">
    <citation type="submission" date="2020-02" db="EMBL/GenBank/DDBJ databases">
        <authorList>
            <person name="Meier V. D."/>
        </authorList>
    </citation>
    <scope>NUCLEOTIDE SEQUENCE</scope>
    <source>
        <strain evidence="23">AVDCRST_MAG07</strain>
    </source>
</reference>
<sequence length="957" mass="100688">MPGPTSTLTGRVAHLARVVLGALAAATAVSALVLLLLVAVLAPRVGGVTDGARAIRLGHLAMLDQETGLRAYLLAEDERFLEPYERGRAELEEQDAAARRAFAGNPDQLRLLDETARAQQAWLERWAEPAREGVPAGTTTEQFLDTGKALFDDYRGAEQAAERNADRLREDAEDLQLLVLGLALVLELTLLVGVATVLRREFLRLRSDVVLPVEGLVASIDDLRQGHLEARPRVSGPAELQAIGEGLGSLAASLQSARAATQEREAELVAARKEAEAATVAKSSFLATMSHELRTPMNAVIGMTGLLLDTDLTPDQRDFAETVRSSGDALLTVINDILDFSKIEAGELELEHRPFSVRDCVEGSLDLVAAQAGAKGLDLAGQLAEDVPAVVVGDVTRVRQVLVNLLSNAVKFTERGEVVLHVRVDVDGALLLDVRDTGIGIPPERLDRLFRSFSQVDASTTRVYGGTGLGLVISKRIAEAMGGDIRVESEPGRGSTFRLRVPLPRGEQVPDALAIPPAQLPGRSALVVDDNATNRTILRRQLTAWGMRVEDHADGAAALASVDAGATPDIVLLDMHMPGMDGVELARGLRSRPATRDLPLLLLTSLGGRPPDGEALGLLHLTKPVKAGALRTAVAQALGAGTAPARSAPDHASVRRLRVLLAEDNVVNQRVAVLMLDRLGHRADVVANGLEAVQALTTTPYDVVLMDVQMPELDGIGATLRIRAELPADRQPWIIAMTASALAEDQERCLAAGMDDFLPKPVRREELAAALQSGVVAREERGVLAAGRAVPAQAGGEHSRGGLAGTGRGAAGQVAGAVTVGAHAQQAGPDALPDQPAGPAAGAVPVVDPSVLGVLADRLGARAPAFLGSLFATWASETGSRLEQLRTAAEAGDRQGVGRAAHSIKGGSGSMGAVRLAQVCSEVERDAAEAPDLSVLCRRVEDEVALAREALAALYAQ</sequence>
<dbReference type="InterPro" id="IPR003661">
    <property type="entry name" value="HisK_dim/P_dom"/>
</dbReference>
<dbReference type="Pfam" id="PF00072">
    <property type="entry name" value="Response_reg"/>
    <property type="match status" value="2"/>
</dbReference>
<dbReference type="InterPro" id="IPR003594">
    <property type="entry name" value="HATPase_dom"/>
</dbReference>
<evidence type="ECO:0000313" key="23">
    <source>
        <dbReference type="EMBL" id="CAA9304535.1"/>
    </source>
</evidence>
<feature type="modified residue" description="Phosphohistidine" evidence="14">
    <location>
        <position position="902"/>
    </location>
</feature>
<feature type="transmembrane region" description="Helical" evidence="18">
    <location>
        <begin position="20"/>
        <end position="42"/>
    </location>
</feature>
<evidence type="ECO:0000256" key="8">
    <source>
        <dbReference type="ARBA" id="ARBA00022741"/>
    </source>
</evidence>
<feature type="domain" description="Histidine kinase" evidence="19">
    <location>
        <begin position="288"/>
        <end position="505"/>
    </location>
</feature>
<dbReference type="InterPro" id="IPR005467">
    <property type="entry name" value="His_kinase_dom"/>
</dbReference>
<feature type="modified residue" description="4-aspartylphosphate" evidence="15">
    <location>
        <position position="707"/>
    </location>
</feature>
<dbReference type="PROSITE" id="PS50110">
    <property type="entry name" value="RESPONSE_REGULATORY"/>
    <property type="match status" value="2"/>
</dbReference>
<feature type="domain" description="HAMP" evidence="21">
    <location>
        <begin position="207"/>
        <end position="259"/>
    </location>
</feature>
<evidence type="ECO:0000256" key="15">
    <source>
        <dbReference type="PROSITE-ProRule" id="PRU00169"/>
    </source>
</evidence>
<dbReference type="FunFam" id="1.10.287.130:FF:000003">
    <property type="entry name" value="Histidine kinase"/>
    <property type="match status" value="1"/>
</dbReference>
<dbReference type="CDD" id="cd00082">
    <property type="entry name" value="HisKA"/>
    <property type="match status" value="1"/>
</dbReference>
<evidence type="ECO:0000256" key="11">
    <source>
        <dbReference type="ARBA" id="ARBA00022989"/>
    </source>
</evidence>
<keyword evidence="6" id="KW-0808">Transferase</keyword>
<dbReference type="PROSITE" id="PS50894">
    <property type="entry name" value="HPT"/>
    <property type="match status" value="1"/>
</dbReference>
<dbReference type="Gene3D" id="3.40.50.2300">
    <property type="match status" value="2"/>
</dbReference>
<dbReference type="AlphaFoldDB" id="A0A6J4KFT6"/>
<organism evidence="23">
    <name type="scientific">uncultured Frankineae bacterium</name>
    <dbReference type="NCBI Taxonomy" id="437475"/>
    <lineage>
        <taxon>Bacteria</taxon>
        <taxon>Bacillati</taxon>
        <taxon>Actinomycetota</taxon>
        <taxon>Actinomycetes</taxon>
        <taxon>Frankiales</taxon>
        <taxon>environmental samples</taxon>
    </lineage>
</organism>
<dbReference type="EMBL" id="CADCUB010000002">
    <property type="protein sequence ID" value="CAA9304535.1"/>
    <property type="molecule type" value="Genomic_DNA"/>
</dbReference>
<dbReference type="SMART" id="SM00388">
    <property type="entry name" value="HisKA"/>
    <property type="match status" value="1"/>
</dbReference>
<evidence type="ECO:0000256" key="17">
    <source>
        <dbReference type="SAM" id="MobiDB-lite"/>
    </source>
</evidence>
<dbReference type="PRINTS" id="PR00344">
    <property type="entry name" value="BCTRLSENSOR"/>
</dbReference>
<dbReference type="CDD" id="cd00088">
    <property type="entry name" value="HPT"/>
    <property type="match status" value="1"/>
</dbReference>
<dbReference type="Pfam" id="PF00512">
    <property type="entry name" value="HisKA"/>
    <property type="match status" value="1"/>
</dbReference>
<dbReference type="SUPFAM" id="SSF47226">
    <property type="entry name" value="Histidine-containing phosphotransfer domain, HPT domain"/>
    <property type="match status" value="1"/>
</dbReference>
<dbReference type="FunFam" id="3.30.565.10:FF:000078">
    <property type="entry name" value="Two-component sensor histidine kinase"/>
    <property type="match status" value="1"/>
</dbReference>
<dbReference type="SMART" id="SM00304">
    <property type="entry name" value="HAMP"/>
    <property type="match status" value="1"/>
</dbReference>
<evidence type="ECO:0000256" key="18">
    <source>
        <dbReference type="SAM" id="Phobius"/>
    </source>
</evidence>
<dbReference type="InterPro" id="IPR008207">
    <property type="entry name" value="Sig_transdc_His_kin_Hpt_dom"/>
</dbReference>
<evidence type="ECO:0000256" key="13">
    <source>
        <dbReference type="ARBA" id="ARBA00023136"/>
    </source>
</evidence>
<evidence type="ECO:0000256" key="16">
    <source>
        <dbReference type="SAM" id="Coils"/>
    </source>
</evidence>
<dbReference type="PANTHER" id="PTHR45339">
    <property type="entry name" value="HYBRID SIGNAL TRANSDUCTION HISTIDINE KINASE J"/>
    <property type="match status" value="1"/>
</dbReference>
<dbReference type="PROSITE" id="PS50885">
    <property type="entry name" value="HAMP"/>
    <property type="match status" value="1"/>
</dbReference>
<dbReference type="SUPFAM" id="SSF52172">
    <property type="entry name" value="CheY-like"/>
    <property type="match status" value="2"/>
</dbReference>
<keyword evidence="12" id="KW-0902">Two-component regulatory system</keyword>
<dbReference type="SUPFAM" id="SSF55874">
    <property type="entry name" value="ATPase domain of HSP90 chaperone/DNA topoisomerase II/histidine kinase"/>
    <property type="match status" value="1"/>
</dbReference>
<dbReference type="Pfam" id="PF01627">
    <property type="entry name" value="Hpt"/>
    <property type="match status" value="1"/>
</dbReference>
<feature type="transmembrane region" description="Helical" evidence="18">
    <location>
        <begin position="177"/>
        <end position="198"/>
    </location>
</feature>
<keyword evidence="9 23" id="KW-0418">Kinase</keyword>
<dbReference type="SMART" id="SM00073">
    <property type="entry name" value="HPT"/>
    <property type="match status" value="1"/>
</dbReference>
<evidence type="ECO:0000256" key="1">
    <source>
        <dbReference type="ARBA" id="ARBA00000085"/>
    </source>
</evidence>
<evidence type="ECO:0000256" key="5">
    <source>
        <dbReference type="ARBA" id="ARBA00022553"/>
    </source>
</evidence>
<evidence type="ECO:0000256" key="4">
    <source>
        <dbReference type="ARBA" id="ARBA00022475"/>
    </source>
</evidence>
<dbReference type="InterPro" id="IPR036097">
    <property type="entry name" value="HisK_dim/P_sf"/>
</dbReference>
<evidence type="ECO:0000256" key="3">
    <source>
        <dbReference type="ARBA" id="ARBA00012438"/>
    </source>
</evidence>